<protein>
    <recommendedName>
        <fullName evidence="4">Lipoprotein</fullName>
    </recommendedName>
</protein>
<evidence type="ECO:0000256" key="1">
    <source>
        <dbReference type="SAM" id="MobiDB-lite"/>
    </source>
</evidence>
<dbReference type="EMBL" id="JARZHI010000003">
    <property type="protein sequence ID" value="MDI1428703.1"/>
    <property type="molecule type" value="Genomic_DNA"/>
</dbReference>
<name>A0ABT6NK65_9BACT</name>
<evidence type="ECO:0000313" key="2">
    <source>
        <dbReference type="EMBL" id="MDI1428703.1"/>
    </source>
</evidence>
<keyword evidence="3" id="KW-1185">Reference proteome</keyword>
<feature type="region of interest" description="Disordered" evidence="1">
    <location>
        <begin position="27"/>
        <end position="47"/>
    </location>
</feature>
<gene>
    <name evidence="2" type="ORF">QHF89_04335</name>
</gene>
<accession>A0ABT6NK65</accession>
<evidence type="ECO:0000313" key="3">
    <source>
        <dbReference type="Proteomes" id="UP001160301"/>
    </source>
</evidence>
<dbReference type="Proteomes" id="UP001160301">
    <property type="component" value="Unassembled WGS sequence"/>
</dbReference>
<sequence>MSLVRRNRDRAWLVALVMIGCTPHAGRAAGEHEPQPRGNDVADPVCEPLPETRPPGVVLRVGRVDGESLTHVLDVALVADAKCPTRPLLEAPACVRLANDAMDYVWRELVTVAPHEIAVERHGECIHCGGPWFAIEWPEGRCDRGTDPFHDIARTSWDRFDRAVHLLEAAAAAGGITPAAPPR</sequence>
<dbReference type="RefSeq" id="WP_136967368.1">
    <property type="nucleotide sequence ID" value="NZ_JARZHI010000003.1"/>
</dbReference>
<comment type="caution">
    <text evidence="2">The sequence shown here is derived from an EMBL/GenBank/DDBJ whole genome shotgun (WGS) entry which is preliminary data.</text>
</comment>
<organism evidence="2 3">
    <name type="scientific">Polyangium sorediatum</name>
    <dbReference type="NCBI Taxonomy" id="889274"/>
    <lineage>
        <taxon>Bacteria</taxon>
        <taxon>Pseudomonadati</taxon>
        <taxon>Myxococcota</taxon>
        <taxon>Polyangia</taxon>
        <taxon>Polyangiales</taxon>
        <taxon>Polyangiaceae</taxon>
        <taxon>Polyangium</taxon>
    </lineage>
</organism>
<proteinExistence type="predicted"/>
<reference evidence="2 3" key="1">
    <citation type="submission" date="2023-04" db="EMBL/GenBank/DDBJ databases">
        <title>The genome sequence of Polyangium sorediatum DSM14670.</title>
        <authorList>
            <person name="Zhang X."/>
        </authorList>
    </citation>
    <scope>NUCLEOTIDE SEQUENCE [LARGE SCALE GENOMIC DNA]</scope>
    <source>
        <strain evidence="2 3">DSM 14670</strain>
    </source>
</reference>
<evidence type="ECO:0008006" key="4">
    <source>
        <dbReference type="Google" id="ProtNLM"/>
    </source>
</evidence>
<dbReference type="PROSITE" id="PS51257">
    <property type="entry name" value="PROKAR_LIPOPROTEIN"/>
    <property type="match status" value="1"/>
</dbReference>